<reference evidence="2 3" key="1">
    <citation type="submission" date="2015-10" db="EMBL/GenBank/DDBJ databases">
        <title>Draft genome sequence of Streptomyces caeruleatus NRRL B-24802, type strain for the species Streptomyces caeruleatus.</title>
        <authorList>
            <person name="Ruckert C."/>
            <person name="Winkler A."/>
            <person name="Kalinowski J."/>
            <person name="Kampfer P."/>
            <person name="Glaeser S."/>
        </authorList>
    </citation>
    <scope>NUCLEOTIDE SEQUENCE [LARGE SCALE GENOMIC DNA]</scope>
    <source>
        <strain evidence="2 3">NRRL B-24802</strain>
    </source>
</reference>
<dbReference type="Gene3D" id="3.30.390.30">
    <property type="match status" value="1"/>
</dbReference>
<proteinExistence type="predicted"/>
<comment type="caution">
    <text evidence="2">The sequence shown here is derived from an EMBL/GenBank/DDBJ whole genome shotgun (WGS) entry which is preliminary data.</text>
</comment>
<keyword evidence="3" id="KW-1185">Reference proteome</keyword>
<feature type="domain" description="Reductase C-terminal" evidence="1">
    <location>
        <begin position="11"/>
        <end position="53"/>
    </location>
</feature>
<dbReference type="InterPro" id="IPR028202">
    <property type="entry name" value="Reductase_C"/>
</dbReference>
<dbReference type="SUPFAM" id="SSF55424">
    <property type="entry name" value="FAD/NAD-linked reductases, dimerisation (C-terminal) domain"/>
    <property type="match status" value="1"/>
</dbReference>
<protein>
    <recommendedName>
        <fullName evidence="1">Reductase C-terminal domain-containing protein</fullName>
    </recommendedName>
</protein>
<evidence type="ECO:0000313" key="2">
    <source>
        <dbReference type="EMBL" id="KUN97189.1"/>
    </source>
</evidence>
<sequence length="59" mass="6545">MRIVEGELSDGAPAEDGFLALYERDGRTTAVLSVDRPRPFMRARRELVCGANQERPAVV</sequence>
<evidence type="ECO:0000313" key="3">
    <source>
        <dbReference type="Proteomes" id="UP000053429"/>
    </source>
</evidence>
<dbReference type="STRING" id="661399.AQJ67_30075"/>
<dbReference type="EMBL" id="LMWY01000042">
    <property type="protein sequence ID" value="KUN97189.1"/>
    <property type="molecule type" value="Genomic_DNA"/>
</dbReference>
<dbReference type="AlphaFoldDB" id="A0A101TRG4"/>
<dbReference type="Pfam" id="PF14759">
    <property type="entry name" value="Reductase_C"/>
    <property type="match status" value="1"/>
</dbReference>
<accession>A0A101TRG4</accession>
<dbReference type="Proteomes" id="UP000053429">
    <property type="component" value="Unassembled WGS sequence"/>
</dbReference>
<gene>
    <name evidence="2" type="ORF">AQJ67_30075</name>
</gene>
<dbReference type="InterPro" id="IPR016156">
    <property type="entry name" value="FAD/NAD-linked_Rdtase_dimer_sf"/>
</dbReference>
<organism evidence="2 3">
    <name type="scientific">Streptomyces caeruleatus</name>
    <dbReference type="NCBI Taxonomy" id="661399"/>
    <lineage>
        <taxon>Bacteria</taxon>
        <taxon>Bacillati</taxon>
        <taxon>Actinomycetota</taxon>
        <taxon>Actinomycetes</taxon>
        <taxon>Kitasatosporales</taxon>
        <taxon>Streptomycetaceae</taxon>
        <taxon>Streptomyces</taxon>
    </lineage>
</organism>
<evidence type="ECO:0000259" key="1">
    <source>
        <dbReference type="Pfam" id="PF14759"/>
    </source>
</evidence>
<name>A0A101TRG4_9ACTN</name>